<keyword evidence="2" id="KW-0472">Membrane</keyword>
<keyword evidence="2" id="KW-0812">Transmembrane</keyword>
<feature type="transmembrane region" description="Helical" evidence="2">
    <location>
        <begin position="326"/>
        <end position="353"/>
    </location>
</feature>
<feature type="compositionally biased region" description="Low complexity" evidence="1">
    <location>
        <begin position="105"/>
        <end position="116"/>
    </location>
</feature>
<feature type="transmembrane region" description="Helical" evidence="2">
    <location>
        <begin position="261"/>
        <end position="285"/>
    </location>
</feature>
<keyword evidence="2" id="KW-1133">Transmembrane helix</keyword>
<dbReference type="Proteomes" id="UP000053573">
    <property type="component" value="Unassembled WGS sequence"/>
</dbReference>
<feature type="compositionally biased region" description="Polar residues" evidence="1">
    <location>
        <begin position="84"/>
        <end position="95"/>
    </location>
</feature>
<feature type="region of interest" description="Disordered" evidence="1">
    <location>
        <begin position="420"/>
        <end position="441"/>
    </location>
</feature>
<proteinExistence type="predicted"/>
<feature type="region of interest" description="Disordered" evidence="1">
    <location>
        <begin position="380"/>
        <end position="406"/>
    </location>
</feature>
<dbReference type="EMBL" id="LDEV01001206">
    <property type="protein sequence ID" value="KLJ12041.1"/>
    <property type="molecule type" value="Genomic_DNA"/>
</dbReference>
<feature type="compositionally biased region" description="Polar residues" evidence="1">
    <location>
        <begin position="420"/>
        <end position="436"/>
    </location>
</feature>
<reference evidence="4" key="1">
    <citation type="journal article" date="2015" name="PLoS Genet.">
        <title>The dynamic genome and transcriptome of the human fungal pathogen Blastomyces and close relative Emmonsia.</title>
        <authorList>
            <person name="Munoz J.F."/>
            <person name="Gauthier G.M."/>
            <person name="Desjardins C.A."/>
            <person name="Gallo J.E."/>
            <person name="Holder J."/>
            <person name="Sullivan T.D."/>
            <person name="Marty A.J."/>
            <person name="Carmen J.C."/>
            <person name="Chen Z."/>
            <person name="Ding L."/>
            <person name="Gujja S."/>
            <person name="Magrini V."/>
            <person name="Misas E."/>
            <person name="Mitreva M."/>
            <person name="Priest M."/>
            <person name="Saif S."/>
            <person name="Whiston E.A."/>
            <person name="Young S."/>
            <person name="Zeng Q."/>
            <person name="Goldman W.E."/>
            <person name="Mardis E.R."/>
            <person name="Taylor J.W."/>
            <person name="McEwen J.G."/>
            <person name="Clay O.K."/>
            <person name="Klein B.S."/>
            <person name="Cuomo C.A."/>
        </authorList>
    </citation>
    <scope>NUCLEOTIDE SEQUENCE [LARGE SCALE GENOMIC DNA]</scope>
    <source>
        <strain evidence="4">UAMH 139</strain>
    </source>
</reference>
<feature type="compositionally biased region" description="Polar residues" evidence="1">
    <location>
        <begin position="28"/>
        <end position="39"/>
    </location>
</feature>
<keyword evidence="4" id="KW-1185">Reference proteome</keyword>
<evidence type="ECO:0000256" key="2">
    <source>
        <dbReference type="SAM" id="Phobius"/>
    </source>
</evidence>
<feature type="region of interest" description="Disordered" evidence="1">
    <location>
        <begin position="1"/>
        <end position="142"/>
    </location>
</feature>
<gene>
    <name evidence="3" type="ORF">EMPG_12832</name>
</gene>
<dbReference type="PANTHER" id="PTHR42069">
    <property type="entry name" value="HYPHAL ANASTAMOSIS-8 PROTEIN"/>
    <property type="match status" value="1"/>
</dbReference>
<accession>A0A0H1BSA5</accession>
<dbReference type="OrthoDB" id="5420724at2759"/>
<dbReference type="STRING" id="2060906.A0A0H1BSA5"/>
<evidence type="ECO:0000256" key="1">
    <source>
        <dbReference type="SAM" id="MobiDB-lite"/>
    </source>
</evidence>
<evidence type="ECO:0008006" key="5">
    <source>
        <dbReference type="Google" id="ProtNLM"/>
    </source>
</evidence>
<organism evidence="3 4">
    <name type="scientific">Blastomyces silverae</name>
    <dbReference type="NCBI Taxonomy" id="2060906"/>
    <lineage>
        <taxon>Eukaryota</taxon>
        <taxon>Fungi</taxon>
        <taxon>Dikarya</taxon>
        <taxon>Ascomycota</taxon>
        <taxon>Pezizomycotina</taxon>
        <taxon>Eurotiomycetes</taxon>
        <taxon>Eurotiomycetidae</taxon>
        <taxon>Onygenales</taxon>
        <taxon>Ajellomycetaceae</taxon>
        <taxon>Blastomyces</taxon>
    </lineage>
</organism>
<dbReference type="PANTHER" id="PTHR42069:SF1">
    <property type="entry name" value="MARVEL DOMAIN-CONTAINING PROTEIN"/>
    <property type="match status" value="1"/>
</dbReference>
<sequence>MTNSNSSSERADQYDPVSPIDIVHSTHSKSAGLSISVQKEPSEKAYHPAAPSLKSPRTTRFAEVTTFHSPIDPPGHSPFVDPPSMSQTNQQTQVSDLGFGYMADSQPSQTPEQSQTAAGRNPPNSPLKSALKSPGAPGRSAMLSPTFREEQILEHHEKTAEKANAKDIKIKARVRLAKVMLRGVSFSCSLIILALVAASFMIFNATRGLAQKNSFTPWAPNTPLWPQILVLSFACVSLLCCVAVFYGYWRGGHKRAEKVAVYYTVFSVLFFIVILVMWVVGAAVLQNSRNSTSNKDMWGWACNPGTRRDLYKEHVDYELVCRMQDWALVCCVIEVVIEVLVISIYAVIFYRFYSKRKLRKSMDVRDKARSDLYLAHLRSQSAPNTPGFPRHGPASPPMSPSPMKGDYYAAAEEGYSTQYATPQTPESTHMGTSQPFQLRPPPIRVQDATPKLSQEGFNMPMSPATLERRNEHVAAAPGEQKYESVPIPGAYATPLTSPTFAPETRGSDVIPGMAVTTTERIVPSRNS</sequence>
<feature type="transmembrane region" description="Helical" evidence="2">
    <location>
        <begin position="179"/>
        <end position="204"/>
    </location>
</feature>
<evidence type="ECO:0000313" key="3">
    <source>
        <dbReference type="EMBL" id="KLJ12041.1"/>
    </source>
</evidence>
<name>A0A0H1BSA5_9EURO</name>
<evidence type="ECO:0000313" key="4">
    <source>
        <dbReference type="Proteomes" id="UP000053573"/>
    </source>
</evidence>
<comment type="caution">
    <text evidence="3">The sequence shown here is derived from an EMBL/GenBank/DDBJ whole genome shotgun (WGS) entry which is preliminary data.</text>
</comment>
<dbReference type="AlphaFoldDB" id="A0A0H1BSA5"/>
<feature type="transmembrane region" description="Helical" evidence="2">
    <location>
        <begin position="224"/>
        <end position="249"/>
    </location>
</feature>
<protein>
    <recommendedName>
        <fullName evidence="5">MARVEL domain-containing protein</fullName>
    </recommendedName>
</protein>